<evidence type="ECO:0000256" key="2">
    <source>
        <dbReference type="ARBA" id="ARBA00004147"/>
    </source>
</evidence>
<keyword evidence="6" id="KW-0235">DNA replication</keyword>
<dbReference type="GO" id="GO:0004386">
    <property type="term" value="F:helicase activity"/>
    <property type="evidence" value="ECO:0007669"/>
    <property type="project" value="UniProtKB-KW"/>
</dbReference>
<dbReference type="GO" id="GO:0003677">
    <property type="term" value="F:DNA binding"/>
    <property type="evidence" value="ECO:0007669"/>
    <property type="project" value="UniProtKB-KW"/>
</dbReference>
<dbReference type="GO" id="GO:0005524">
    <property type="term" value="F:ATP binding"/>
    <property type="evidence" value="ECO:0007669"/>
    <property type="project" value="UniProtKB-KW"/>
</dbReference>
<comment type="subcellular location">
    <subcellularLocation>
        <location evidence="2">Host nucleus</location>
    </subcellularLocation>
</comment>
<dbReference type="RefSeq" id="YP_010798402.1">
    <property type="nucleotide sequence ID" value="NC_076441.1"/>
</dbReference>
<dbReference type="GO" id="GO:0006260">
    <property type="term" value="P:DNA replication"/>
    <property type="evidence" value="ECO:0007669"/>
    <property type="project" value="UniProtKB-KW"/>
</dbReference>
<comment type="cofactor">
    <cofactor evidence="1">
        <name>Mg(2+)</name>
        <dbReference type="ChEBI" id="CHEBI:18420"/>
    </cofactor>
</comment>
<evidence type="ECO:0000256" key="16">
    <source>
        <dbReference type="SAM" id="MobiDB-lite"/>
    </source>
</evidence>
<evidence type="ECO:0000256" key="8">
    <source>
        <dbReference type="ARBA" id="ARBA00022723"/>
    </source>
</evidence>
<keyword evidence="10" id="KW-0255">Endonuclease</keyword>
<keyword evidence="3" id="KW-1048">Host nucleus</keyword>
<dbReference type="KEGG" id="vg:80536586"/>
<evidence type="ECO:0000256" key="5">
    <source>
        <dbReference type="ARBA" id="ARBA00022695"/>
    </source>
</evidence>
<dbReference type="PROSITE" id="PS52020">
    <property type="entry name" value="CRESS_DNA_REP"/>
    <property type="match status" value="1"/>
</dbReference>
<keyword evidence="4" id="KW-0808">Transferase</keyword>
<evidence type="ECO:0000256" key="4">
    <source>
        <dbReference type="ARBA" id="ARBA00022679"/>
    </source>
</evidence>
<evidence type="ECO:0000256" key="9">
    <source>
        <dbReference type="ARBA" id="ARBA00022741"/>
    </source>
</evidence>
<keyword evidence="19" id="KW-1185">Reference proteome</keyword>
<protein>
    <submittedName>
        <fullName evidence="18">Replication associated protein</fullName>
    </submittedName>
</protein>
<evidence type="ECO:0000313" key="18">
    <source>
        <dbReference type="EMBL" id="QIR82267.1"/>
    </source>
</evidence>
<dbReference type="Gene3D" id="3.40.1310.20">
    <property type="match status" value="1"/>
</dbReference>
<keyword evidence="12" id="KW-0347">Helicase</keyword>
<dbReference type="GO" id="GO:0016787">
    <property type="term" value="F:hydrolase activity"/>
    <property type="evidence" value="ECO:0007669"/>
    <property type="project" value="UniProtKB-KW"/>
</dbReference>
<evidence type="ECO:0000256" key="3">
    <source>
        <dbReference type="ARBA" id="ARBA00022562"/>
    </source>
</evidence>
<evidence type="ECO:0000256" key="14">
    <source>
        <dbReference type="ARBA" id="ARBA00023124"/>
    </source>
</evidence>
<evidence type="ECO:0000313" key="19">
    <source>
        <dbReference type="Proteomes" id="UP000676426"/>
    </source>
</evidence>
<keyword evidence="11" id="KW-0378">Hydrolase</keyword>
<evidence type="ECO:0000259" key="17">
    <source>
        <dbReference type="PROSITE" id="PS52020"/>
    </source>
</evidence>
<keyword evidence="13" id="KW-0067">ATP-binding</keyword>
<dbReference type="GO" id="GO:0042025">
    <property type="term" value="C:host cell nucleus"/>
    <property type="evidence" value="ECO:0007669"/>
    <property type="project" value="UniProtKB-SubCell"/>
</dbReference>
<evidence type="ECO:0000256" key="1">
    <source>
        <dbReference type="ARBA" id="ARBA00001946"/>
    </source>
</evidence>
<keyword evidence="7" id="KW-0540">Nuclease</keyword>
<sequence length="267" mass="31111">MKTYMLTIPRTVPKRAIRIMLEVNDCKKWIIGKETGHGGYEHWQVRLQTSNDSFFEWTKLYIPTAHVEEAQDKWEYERKEGKYWASWDTTDVRKQRFGKPQAWQRTALERLRTQNDRQVDVWYDPIGNRGKSWLAGHLFETGKACIVPRDWTNPSEITNYLVHNYQDEGIIVIDIPRETGIPKGFYATVEMIKDGLIGTTKWEGRMRNIRGVKIMIMTNHMMDLKKLSKDRWRLYGINAQNALNGAPRRANAPEDQLGQEGVGGPLS</sequence>
<keyword evidence="9" id="KW-0547">Nucleotide-binding</keyword>
<feature type="region of interest" description="Disordered" evidence="16">
    <location>
        <begin position="245"/>
        <end position="267"/>
    </location>
</feature>
<dbReference type="GO" id="GO:0004519">
    <property type="term" value="F:endonuclease activity"/>
    <property type="evidence" value="ECO:0007669"/>
    <property type="project" value="UniProtKB-KW"/>
</dbReference>
<dbReference type="GO" id="GO:0046872">
    <property type="term" value="F:metal ion binding"/>
    <property type="evidence" value="ECO:0007669"/>
    <property type="project" value="UniProtKB-KW"/>
</dbReference>
<name>A0A6G9W3D0_9VIRU</name>
<evidence type="ECO:0000256" key="12">
    <source>
        <dbReference type="ARBA" id="ARBA00022806"/>
    </source>
</evidence>
<feature type="domain" description="CRESS-DNA virus Rep endonuclease" evidence="17">
    <location>
        <begin position="1"/>
        <end position="100"/>
    </location>
</feature>
<keyword evidence="8" id="KW-0479">Metal-binding</keyword>
<keyword evidence="15" id="KW-0238">DNA-binding</keyword>
<evidence type="ECO:0000256" key="6">
    <source>
        <dbReference type="ARBA" id="ARBA00022705"/>
    </source>
</evidence>
<proteinExistence type="predicted"/>
<evidence type="ECO:0000256" key="15">
    <source>
        <dbReference type="ARBA" id="ARBA00023125"/>
    </source>
</evidence>
<dbReference type="GO" id="GO:0016779">
    <property type="term" value="F:nucleotidyltransferase activity"/>
    <property type="evidence" value="ECO:0007669"/>
    <property type="project" value="UniProtKB-KW"/>
</dbReference>
<dbReference type="Proteomes" id="UP000676426">
    <property type="component" value="Segment"/>
</dbReference>
<dbReference type="GeneID" id="80536586"/>
<accession>A0A6G9W3D0</accession>
<dbReference type="InterPro" id="IPR049912">
    <property type="entry name" value="CRESS_DNA_REP"/>
</dbReference>
<evidence type="ECO:0000256" key="11">
    <source>
        <dbReference type="ARBA" id="ARBA00022801"/>
    </source>
</evidence>
<evidence type="ECO:0000256" key="7">
    <source>
        <dbReference type="ARBA" id="ARBA00022722"/>
    </source>
</evidence>
<keyword evidence="14" id="KW-0190">Covalent protein-DNA linkage</keyword>
<keyword evidence="5" id="KW-0548">Nucleotidyltransferase</keyword>
<reference evidence="18" key="1">
    <citation type="submission" date="2019-08" db="EMBL/GenBank/DDBJ databases">
        <title>Identification of single stranded DNA viruses in chicken tracheal swab swabs.</title>
        <authorList>
            <person name="Chrzastek K."/>
            <person name="Kapczynski D."/>
            <person name="Kulkarni A."/>
            <person name="Chappell L."/>
            <person name="Schmidlin K."/>
            <person name="Varsani A."/>
        </authorList>
    </citation>
    <scope>NUCLEOTIDE SEQUENCE</scope>
    <source>
        <strain evidence="18">Mg4_964</strain>
    </source>
</reference>
<evidence type="ECO:0000256" key="10">
    <source>
        <dbReference type="ARBA" id="ARBA00022759"/>
    </source>
</evidence>
<organism evidence="18 19">
    <name type="scientific">Chicken smacovirus mg4_964</name>
    <dbReference type="NCBI Taxonomy" id="2720960"/>
    <lineage>
        <taxon>Viruses</taxon>
        <taxon>Monodnaviria</taxon>
        <taxon>Shotokuvirae</taxon>
        <taxon>Cressdnaviricota</taxon>
        <taxon>Arfiviricetes</taxon>
        <taxon>Cremevirales</taxon>
        <taxon>Smacoviridae</taxon>
        <taxon>Porprismacovirus</taxon>
        <taxon>Porprismacovirus chicas6</taxon>
    </lineage>
</organism>
<evidence type="ECO:0000256" key="13">
    <source>
        <dbReference type="ARBA" id="ARBA00022840"/>
    </source>
</evidence>
<dbReference type="EMBL" id="MN379621">
    <property type="protein sequence ID" value="QIR82267.1"/>
    <property type="molecule type" value="Genomic_DNA"/>
</dbReference>